<dbReference type="AlphaFoldDB" id="A0A2S8AEA2"/>
<organism evidence="1 2">
    <name type="scientific">Apibacter adventoris</name>
    <dbReference type="NCBI Taxonomy" id="1679466"/>
    <lineage>
        <taxon>Bacteria</taxon>
        <taxon>Pseudomonadati</taxon>
        <taxon>Bacteroidota</taxon>
        <taxon>Flavobacteriia</taxon>
        <taxon>Flavobacteriales</taxon>
        <taxon>Weeksellaceae</taxon>
        <taxon>Apibacter</taxon>
    </lineage>
</organism>
<protein>
    <submittedName>
        <fullName evidence="1">Uncharacterized protein</fullName>
    </submittedName>
</protein>
<evidence type="ECO:0000313" key="2">
    <source>
        <dbReference type="Proteomes" id="UP000238042"/>
    </source>
</evidence>
<dbReference type="EMBL" id="PSZM01000034">
    <property type="protein sequence ID" value="PQL93436.1"/>
    <property type="molecule type" value="Genomic_DNA"/>
</dbReference>
<name>A0A2S8AEA2_9FLAO</name>
<dbReference type="Proteomes" id="UP000238042">
    <property type="component" value="Unassembled WGS sequence"/>
</dbReference>
<comment type="caution">
    <text evidence="1">The sequence shown here is derived from an EMBL/GenBank/DDBJ whole genome shotgun (WGS) entry which is preliminary data.</text>
</comment>
<gene>
    <name evidence="1" type="ORF">C4S77_04630</name>
</gene>
<reference evidence="1 2" key="1">
    <citation type="submission" date="2018-02" db="EMBL/GenBank/DDBJ databases">
        <title>Genome sequences of Apibacter spp., gut symbionts of Asian honey bees.</title>
        <authorList>
            <person name="Kwong W.K."/>
            <person name="Steele M.I."/>
            <person name="Moran N.A."/>
        </authorList>
    </citation>
    <scope>NUCLEOTIDE SEQUENCE [LARGE SCALE GENOMIC DNA]</scope>
    <source>
        <strain evidence="2">wkB301</strain>
    </source>
</reference>
<keyword evidence="2" id="KW-1185">Reference proteome</keyword>
<accession>A0A2S8AEA2</accession>
<proteinExistence type="predicted"/>
<evidence type="ECO:0000313" key="1">
    <source>
        <dbReference type="EMBL" id="PQL93436.1"/>
    </source>
</evidence>
<sequence length="296" mass="34590">MVSCDTTPKVSSKSFIIDNPTSATITVKIDEQDYKIPSNSSVTTTLDFGKHSMTYNGEKVNFFVKPNDQNCIINPTLSNYYLYHEIYLVKGAENVTEDKLKYTDDYLYPYVKPNGDTINVPFLLISNTLFIEQYQYYWHFDMDHPFVDINSKVDEKEKKLMEEYIKTLFKSKIFREHDFLEYVKDKGIDLPEGFIKSEKYKLSNLPAYEFISQDVIDSCPLFKNDLKSIKSSFDSLQIMTDKARAYKLISYELNNRLNDVRIGVIRQNNQSCDFNKIDMLTKRKPSFGEMNAYIVK</sequence>